<gene>
    <name evidence="2" type="ORF">V22_42120</name>
</gene>
<feature type="transmembrane region" description="Helical" evidence="1">
    <location>
        <begin position="38"/>
        <end position="61"/>
    </location>
</feature>
<dbReference type="EMBL" id="CP036316">
    <property type="protein sequence ID" value="QDT66940.1"/>
    <property type="molecule type" value="Genomic_DNA"/>
</dbReference>
<sequence>MQKWLLVLPFIAGAALSWGLYVPAVHESADGLKSNLRAFLFVGVAYFITAVLLPLLMILVFKDPTERPGVNWDMKGVWWGIGAGTLGAIGALCVIFAVTAAKQAGIPRGPLYVAPLVFAFAPIINTIATLTVFSWIHGNTGKVPQDWRFYAGLVLAAVGASMVMIFKPADKPHMPPPSEPTQVSVDT</sequence>
<keyword evidence="1" id="KW-1133">Transmembrane helix</keyword>
<organism evidence="2 3">
    <name type="scientific">Calycomorphotria hydatis</name>
    <dbReference type="NCBI Taxonomy" id="2528027"/>
    <lineage>
        <taxon>Bacteria</taxon>
        <taxon>Pseudomonadati</taxon>
        <taxon>Planctomycetota</taxon>
        <taxon>Planctomycetia</taxon>
        <taxon>Planctomycetales</taxon>
        <taxon>Planctomycetaceae</taxon>
        <taxon>Calycomorphotria</taxon>
    </lineage>
</organism>
<dbReference type="Proteomes" id="UP000319976">
    <property type="component" value="Chromosome"/>
</dbReference>
<keyword evidence="1" id="KW-0472">Membrane</keyword>
<dbReference type="KEGG" id="chya:V22_42120"/>
<evidence type="ECO:0000313" key="2">
    <source>
        <dbReference type="EMBL" id="QDT66940.1"/>
    </source>
</evidence>
<name>A0A517TEY7_9PLAN</name>
<dbReference type="AlphaFoldDB" id="A0A517TEY7"/>
<feature type="transmembrane region" description="Helical" evidence="1">
    <location>
        <begin position="76"/>
        <end position="99"/>
    </location>
</feature>
<keyword evidence="1" id="KW-0812">Transmembrane</keyword>
<keyword evidence="3" id="KW-1185">Reference proteome</keyword>
<evidence type="ECO:0000313" key="3">
    <source>
        <dbReference type="Proteomes" id="UP000319976"/>
    </source>
</evidence>
<reference evidence="2 3" key="1">
    <citation type="submission" date="2019-02" db="EMBL/GenBank/DDBJ databases">
        <title>Deep-cultivation of Planctomycetes and their phenomic and genomic characterization uncovers novel biology.</title>
        <authorList>
            <person name="Wiegand S."/>
            <person name="Jogler M."/>
            <person name="Boedeker C."/>
            <person name="Pinto D."/>
            <person name="Vollmers J."/>
            <person name="Rivas-Marin E."/>
            <person name="Kohn T."/>
            <person name="Peeters S.H."/>
            <person name="Heuer A."/>
            <person name="Rast P."/>
            <person name="Oberbeckmann S."/>
            <person name="Bunk B."/>
            <person name="Jeske O."/>
            <person name="Meyerdierks A."/>
            <person name="Storesund J.E."/>
            <person name="Kallscheuer N."/>
            <person name="Luecker S."/>
            <person name="Lage O.M."/>
            <person name="Pohl T."/>
            <person name="Merkel B.J."/>
            <person name="Hornburger P."/>
            <person name="Mueller R.-W."/>
            <person name="Bruemmer F."/>
            <person name="Labrenz M."/>
            <person name="Spormann A.M."/>
            <person name="Op den Camp H."/>
            <person name="Overmann J."/>
            <person name="Amann R."/>
            <person name="Jetten M.S.M."/>
            <person name="Mascher T."/>
            <person name="Medema M.H."/>
            <person name="Devos D.P."/>
            <person name="Kaster A.-K."/>
            <person name="Ovreas L."/>
            <person name="Rohde M."/>
            <person name="Galperin M.Y."/>
            <person name="Jogler C."/>
        </authorList>
    </citation>
    <scope>NUCLEOTIDE SEQUENCE [LARGE SCALE GENOMIC DNA]</scope>
    <source>
        <strain evidence="2 3">V22</strain>
    </source>
</reference>
<protein>
    <recommendedName>
        <fullName evidence="4">EamA-like transporter family protein</fullName>
    </recommendedName>
</protein>
<evidence type="ECO:0008006" key="4">
    <source>
        <dbReference type="Google" id="ProtNLM"/>
    </source>
</evidence>
<proteinExistence type="predicted"/>
<evidence type="ECO:0000256" key="1">
    <source>
        <dbReference type="SAM" id="Phobius"/>
    </source>
</evidence>
<feature type="transmembrane region" description="Helical" evidence="1">
    <location>
        <begin position="147"/>
        <end position="166"/>
    </location>
</feature>
<feature type="transmembrane region" description="Helical" evidence="1">
    <location>
        <begin position="111"/>
        <end position="135"/>
    </location>
</feature>
<feature type="transmembrane region" description="Helical" evidence="1">
    <location>
        <begin position="6"/>
        <end position="26"/>
    </location>
</feature>
<accession>A0A517TEY7</accession>